<comment type="caution">
    <text evidence="7">The sequence shown here is derived from an EMBL/GenBank/DDBJ whole genome shotgun (WGS) entry which is preliminary data.</text>
</comment>
<dbReference type="PANTHER" id="PTHR30222:SF17">
    <property type="entry name" value="SPERMIDINE_PUTRESCINE-BINDING PERIPLASMIC PROTEIN"/>
    <property type="match status" value="1"/>
</dbReference>
<evidence type="ECO:0000313" key="7">
    <source>
        <dbReference type="EMBL" id="RRR68971.1"/>
    </source>
</evidence>
<gene>
    <name evidence="7" type="ORF">EI684_16665</name>
</gene>
<dbReference type="GO" id="GO:0015846">
    <property type="term" value="P:polyamine transport"/>
    <property type="evidence" value="ECO:0007669"/>
    <property type="project" value="InterPro"/>
</dbReference>
<keyword evidence="2" id="KW-0813">Transport</keyword>
<keyword evidence="3 6" id="KW-0732">Signal</keyword>
<evidence type="ECO:0000256" key="1">
    <source>
        <dbReference type="ARBA" id="ARBA00004418"/>
    </source>
</evidence>
<dbReference type="Pfam" id="PF13416">
    <property type="entry name" value="SBP_bac_8"/>
    <property type="match status" value="1"/>
</dbReference>
<evidence type="ECO:0000256" key="2">
    <source>
        <dbReference type="ARBA" id="ARBA00022448"/>
    </source>
</evidence>
<accession>A0A426TUL4</accession>
<dbReference type="Proteomes" id="UP000280307">
    <property type="component" value="Unassembled WGS sequence"/>
</dbReference>
<reference evidence="7 8" key="1">
    <citation type="submission" date="2018-12" db="EMBL/GenBank/DDBJ databases">
        <title>Genome Sequence of Candidatus Viridilinea halotolerans isolated from saline sulfide-rich spring.</title>
        <authorList>
            <person name="Grouzdev D.S."/>
            <person name="Burganskaya E.I."/>
            <person name="Krutkina M.S."/>
            <person name="Sukhacheva M.V."/>
            <person name="Gorlenko V.M."/>
        </authorList>
    </citation>
    <scope>NUCLEOTIDE SEQUENCE [LARGE SCALE GENOMIC DNA]</scope>
    <source>
        <strain evidence="7">Chok-6</strain>
    </source>
</reference>
<proteinExistence type="predicted"/>
<dbReference type="InterPro" id="IPR006059">
    <property type="entry name" value="SBP"/>
</dbReference>
<evidence type="ECO:0000256" key="3">
    <source>
        <dbReference type="ARBA" id="ARBA00022729"/>
    </source>
</evidence>
<keyword evidence="4" id="KW-0574">Periplasm</keyword>
<dbReference type="AlphaFoldDB" id="A0A426TUL4"/>
<dbReference type="EMBL" id="RSAS01000678">
    <property type="protein sequence ID" value="RRR68971.1"/>
    <property type="molecule type" value="Genomic_DNA"/>
</dbReference>
<dbReference type="PRINTS" id="PR00909">
    <property type="entry name" value="SPERMDNBNDNG"/>
</dbReference>
<dbReference type="PANTHER" id="PTHR30222">
    <property type="entry name" value="SPERMIDINE/PUTRESCINE-BINDING PERIPLASMIC PROTEIN"/>
    <property type="match status" value="1"/>
</dbReference>
<evidence type="ECO:0000256" key="6">
    <source>
        <dbReference type="SAM" id="SignalP"/>
    </source>
</evidence>
<feature type="signal peptide" evidence="6">
    <location>
        <begin position="1"/>
        <end position="21"/>
    </location>
</feature>
<evidence type="ECO:0000313" key="8">
    <source>
        <dbReference type="Proteomes" id="UP000280307"/>
    </source>
</evidence>
<dbReference type="PROSITE" id="PS51257">
    <property type="entry name" value="PROKAR_LIPOPROTEIN"/>
    <property type="match status" value="1"/>
</dbReference>
<dbReference type="PIRSF" id="PIRSF019574">
    <property type="entry name" value="Periplasmic_polyamine_BP"/>
    <property type="match status" value="1"/>
</dbReference>
<feature type="binding site" evidence="5">
    <location>
        <position position="108"/>
    </location>
    <ligand>
        <name>spermidine</name>
        <dbReference type="ChEBI" id="CHEBI:57834"/>
    </ligand>
</feature>
<dbReference type="InterPro" id="IPR001188">
    <property type="entry name" value="Sperm_putr-bd"/>
</dbReference>
<comment type="subcellular location">
    <subcellularLocation>
        <location evidence="1">Periplasm</location>
    </subcellularLocation>
</comment>
<dbReference type="GO" id="GO:0019808">
    <property type="term" value="F:polyamine binding"/>
    <property type="evidence" value="ECO:0007669"/>
    <property type="project" value="InterPro"/>
</dbReference>
<protein>
    <submittedName>
        <fullName evidence="7">Spermidine/putrescine ABC transporter substrate-binding protein</fullName>
    </submittedName>
</protein>
<dbReference type="GO" id="GO:0042597">
    <property type="term" value="C:periplasmic space"/>
    <property type="evidence" value="ECO:0007669"/>
    <property type="project" value="UniProtKB-SubCell"/>
</dbReference>
<dbReference type="Gene3D" id="3.40.190.10">
    <property type="entry name" value="Periplasmic binding protein-like II"/>
    <property type="match status" value="2"/>
</dbReference>
<evidence type="ECO:0000256" key="5">
    <source>
        <dbReference type="PIRSR" id="PIRSR019574-1"/>
    </source>
</evidence>
<sequence length="381" mass="41713">MHPIRSLLLVLLLVPILAACGDTPPTTAIPAPTDTTASNPVDGVDRAQLASTLYFYNWGDFIDPTILDQFTAEYGVQVVNDLYDSNEDMIAKVRSGSSGYDIVVPSDYAVQLLIEENLLQPLDKLMIDNLRHIDPDYLNTYFDPGNTYSVPYMFGLTGIAYNSAIFPEGVTSWAALFDTAQMEAQRGKFSMLDDERETPGAALKFLGFSYNATEPEVLEQAQALLIAQKPFLASYNSADVNRKLASGEYAIAHCWSGSALQARLGMEGEFSGNPAINFVIPEEGGAIWMDNLAILSESPNAYTAHVFINFLLRPDVAAQNADYVGYITPNEAAIPLMSEEVQALYAAGFAPNDELLSRLEWIERTAATAVFTDLWTVVKGE</sequence>
<dbReference type="SUPFAM" id="SSF53850">
    <property type="entry name" value="Periplasmic binding protein-like II"/>
    <property type="match status" value="1"/>
</dbReference>
<feature type="binding site" evidence="5">
    <location>
        <begin position="194"/>
        <end position="197"/>
    </location>
    <ligand>
        <name>spermidine</name>
        <dbReference type="ChEBI" id="CHEBI:57834"/>
    </ligand>
</feature>
<dbReference type="CDD" id="cd13590">
    <property type="entry name" value="PBP2_PotD_PotF_like"/>
    <property type="match status" value="1"/>
</dbReference>
<name>A0A426TUL4_9CHLR</name>
<organism evidence="7 8">
    <name type="scientific">Candidatus Viridilinea halotolerans</name>
    <dbReference type="NCBI Taxonomy" id="2491704"/>
    <lineage>
        <taxon>Bacteria</taxon>
        <taxon>Bacillati</taxon>
        <taxon>Chloroflexota</taxon>
        <taxon>Chloroflexia</taxon>
        <taxon>Chloroflexales</taxon>
        <taxon>Chloroflexineae</taxon>
        <taxon>Oscillochloridaceae</taxon>
        <taxon>Candidatus Viridilinea</taxon>
    </lineage>
</organism>
<feature type="chain" id="PRO_5019365765" evidence="6">
    <location>
        <begin position="22"/>
        <end position="381"/>
    </location>
</feature>
<evidence type="ECO:0000256" key="4">
    <source>
        <dbReference type="ARBA" id="ARBA00022764"/>
    </source>
</evidence>